<name>K4I489_9CAUD</name>
<sequence>MKSNAKEILDNLIAMYEHDSSAYKPIVSWHAPKAVIGIEEIDAETYTVVVNVIAANSRRVAITGAYDYDTREQAERIAKELEKGYFDDFI</sequence>
<evidence type="ECO:0000313" key="2">
    <source>
        <dbReference type="Proteomes" id="UP000008671"/>
    </source>
</evidence>
<gene>
    <name evidence="1" type="ORF">8014-B1_0038</name>
</gene>
<dbReference type="Proteomes" id="UP000008671">
    <property type="component" value="Segment"/>
</dbReference>
<organism evidence="1 2">
    <name type="scientific">Lactobacillus phage ATCC8014</name>
    <dbReference type="NCBI Taxonomy" id="2892340"/>
    <lineage>
        <taxon>Viruses</taxon>
        <taxon>Duplodnaviria</taxon>
        <taxon>Heunggongvirae</taxon>
        <taxon>Uroviricota</taxon>
        <taxon>Caudoviricetes</taxon>
        <taxon>Coetzeevirus</taxon>
        <taxon>Coetzeevirus ATCC8014</taxon>
    </lineage>
</organism>
<keyword evidence="2" id="KW-1185">Reference proteome</keyword>
<reference evidence="1 2" key="1">
    <citation type="journal article" date="2012" name="Appl. Environ. Microbiol.">
        <title>Characterization of Two Virulent Phages of Lactobacillus plantarum.</title>
        <authorList>
            <person name="Briggiler Marco M."/>
            <person name="Garneau J.E."/>
            <person name="Tremblay D."/>
            <person name="Quiberoni A."/>
            <person name="Moineau S."/>
        </authorList>
    </citation>
    <scope>NUCLEOTIDE SEQUENCE [LARGE SCALE GENOMIC DNA]</scope>
</reference>
<protein>
    <submittedName>
        <fullName evidence="1">Uncharacterized protein</fullName>
    </submittedName>
</protein>
<dbReference type="RefSeq" id="YP_007236724.1">
    <property type="nucleotide sequence ID" value="NC_019916.1"/>
</dbReference>
<dbReference type="KEGG" id="vg:14296403"/>
<proteinExistence type="predicted"/>
<dbReference type="EMBL" id="JX486087">
    <property type="protein sequence ID" value="AFU63045.1"/>
    <property type="molecule type" value="Genomic_DNA"/>
</dbReference>
<dbReference type="GeneID" id="14296403"/>
<accession>K4I489</accession>
<evidence type="ECO:0000313" key="1">
    <source>
        <dbReference type="EMBL" id="AFU63045.1"/>
    </source>
</evidence>